<dbReference type="GO" id="GO:0005524">
    <property type="term" value="F:ATP binding"/>
    <property type="evidence" value="ECO:0007669"/>
    <property type="project" value="UniProtKB-KW"/>
</dbReference>
<evidence type="ECO:0000313" key="8">
    <source>
        <dbReference type="Proteomes" id="UP000199250"/>
    </source>
</evidence>
<dbReference type="SUPFAM" id="SSF52540">
    <property type="entry name" value="P-loop containing nucleoside triphosphate hydrolases"/>
    <property type="match status" value="1"/>
</dbReference>
<organism evidence="7 8">
    <name type="scientific">Azotobacter beijerinckii</name>
    <dbReference type="NCBI Taxonomy" id="170623"/>
    <lineage>
        <taxon>Bacteria</taxon>
        <taxon>Pseudomonadati</taxon>
        <taxon>Pseudomonadota</taxon>
        <taxon>Gammaproteobacteria</taxon>
        <taxon>Pseudomonadales</taxon>
        <taxon>Pseudomonadaceae</taxon>
        <taxon>Azotobacter</taxon>
    </lineage>
</organism>
<keyword evidence="3" id="KW-0547">Nucleotide-binding</keyword>
<dbReference type="EMBL" id="FNYQ01000048">
    <property type="protein sequence ID" value="SEJ10343.1"/>
    <property type="molecule type" value="Genomic_DNA"/>
</dbReference>
<reference evidence="7 8" key="1">
    <citation type="submission" date="2016-10" db="EMBL/GenBank/DDBJ databases">
        <authorList>
            <person name="de Groot N.N."/>
        </authorList>
    </citation>
    <scope>NUCLEOTIDE SEQUENCE [LARGE SCALE GENOMIC DNA]</scope>
    <source>
        <strain evidence="7 8">DSM 373</strain>
    </source>
</reference>
<dbReference type="PROSITE" id="PS50893">
    <property type="entry name" value="ABC_TRANSPORTER_2"/>
    <property type="match status" value="1"/>
</dbReference>
<accession>A0A1H6W0C2</accession>
<comment type="similarity">
    <text evidence="1">Belongs to the ABC transporter superfamily.</text>
</comment>
<dbReference type="GO" id="GO:0015807">
    <property type="term" value="P:L-amino acid transport"/>
    <property type="evidence" value="ECO:0007669"/>
    <property type="project" value="TreeGrafter"/>
</dbReference>
<dbReference type="PANTHER" id="PTHR43820:SF8">
    <property type="entry name" value="ABC TRANSPORTER SUBSTRATE-BINDING PROTEIN"/>
    <property type="match status" value="1"/>
</dbReference>
<name>A0A1H6W0C2_9GAMM</name>
<dbReference type="InterPro" id="IPR052156">
    <property type="entry name" value="BCAA_Transport_ATP-bd_LivF"/>
</dbReference>
<dbReference type="GO" id="GO:0015658">
    <property type="term" value="F:branched-chain amino acid transmembrane transporter activity"/>
    <property type="evidence" value="ECO:0007669"/>
    <property type="project" value="TreeGrafter"/>
</dbReference>
<evidence type="ECO:0000259" key="6">
    <source>
        <dbReference type="PROSITE" id="PS50893"/>
    </source>
</evidence>
<dbReference type="PANTHER" id="PTHR43820">
    <property type="entry name" value="HIGH-AFFINITY BRANCHED-CHAIN AMINO ACID TRANSPORT ATP-BINDING PROTEIN LIVF"/>
    <property type="match status" value="1"/>
</dbReference>
<dbReference type="AlphaFoldDB" id="A0A1H6W0C2"/>
<dbReference type="Gene3D" id="3.40.50.300">
    <property type="entry name" value="P-loop containing nucleotide triphosphate hydrolases"/>
    <property type="match status" value="1"/>
</dbReference>
<sequence length="258" mass="27679">MNTQTQPVAAPAELLVVNDIEVIYDGAILAVAGVSLRVERGGIVALLGANGAGKSTTLKAISGLVQADRAQVSRGSIHFLGEGTAGVAPNLLARRGIVHVLEGRHVFAHLTVEENLRSGGFLRGPSRRELEEDLERIYAWFPRLKTKRRTQAGLTSGGEQQMLAIGRALMTRPTLVLLDEPSMGLAPIIVEEIFEIVAQLNEKEGMSFLVAEQNINVALRHADYGYILENGRVVGEGAAQALAAREDIQHFYLGGKAG</sequence>
<feature type="domain" description="ABC transporter" evidence="6">
    <location>
        <begin position="15"/>
        <end position="255"/>
    </location>
</feature>
<dbReference type="Pfam" id="PF00005">
    <property type="entry name" value="ABC_tran"/>
    <property type="match status" value="1"/>
</dbReference>
<dbReference type="CDD" id="cd03224">
    <property type="entry name" value="ABC_TM1139_LivF_branched"/>
    <property type="match status" value="1"/>
</dbReference>
<evidence type="ECO:0000256" key="3">
    <source>
        <dbReference type="ARBA" id="ARBA00022741"/>
    </source>
</evidence>
<keyword evidence="5" id="KW-0029">Amino-acid transport</keyword>
<proteinExistence type="inferred from homology"/>
<dbReference type="RefSeq" id="WP_090732591.1">
    <property type="nucleotide sequence ID" value="NZ_FNYQ01000048.1"/>
</dbReference>
<evidence type="ECO:0000256" key="5">
    <source>
        <dbReference type="ARBA" id="ARBA00022970"/>
    </source>
</evidence>
<evidence type="ECO:0000256" key="2">
    <source>
        <dbReference type="ARBA" id="ARBA00022448"/>
    </source>
</evidence>
<dbReference type="SMART" id="SM00382">
    <property type="entry name" value="AAA"/>
    <property type="match status" value="1"/>
</dbReference>
<evidence type="ECO:0000256" key="4">
    <source>
        <dbReference type="ARBA" id="ARBA00022840"/>
    </source>
</evidence>
<keyword evidence="4 7" id="KW-0067">ATP-binding</keyword>
<dbReference type="GO" id="GO:0016887">
    <property type="term" value="F:ATP hydrolysis activity"/>
    <property type="evidence" value="ECO:0007669"/>
    <property type="project" value="InterPro"/>
</dbReference>
<evidence type="ECO:0000313" key="7">
    <source>
        <dbReference type="EMBL" id="SEJ10343.1"/>
    </source>
</evidence>
<dbReference type="OrthoDB" id="9776369at2"/>
<evidence type="ECO:0000256" key="1">
    <source>
        <dbReference type="ARBA" id="ARBA00005417"/>
    </source>
</evidence>
<gene>
    <name evidence="7" type="ORF">SAMN04244572_02752</name>
</gene>
<protein>
    <submittedName>
        <fullName evidence="7">Amino acid/amide ABC transporter ATP-binding protein 2, HAAT family</fullName>
    </submittedName>
</protein>
<keyword evidence="2" id="KW-0813">Transport</keyword>
<dbReference type="InterPro" id="IPR003593">
    <property type="entry name" value="AAA+_ATPase"/>
</dbReference>
<dbReference type="Proteomes" id="UP000199250">
    <property type="component" value="Unassembled WGS sequence"/>
</dbReference>
<dbReference type="InterPro" id="IPR003439">
    <property type="entry name" value="ABC_transporter-like_ATP-bd"/>
</dbReference>
<dbReference type="InterPro" id="IPR027417">
    <property type="entry name" value="P-loop_NTPase"/>
</dbReference>